<evidence type="ECO:0000256" key="9">
    <source>
        <dbReference type="ARBA" id="ARBA00023136"/>
    </source>
</evidence>
<reference evidence="13" key="1">
    <citation type="submission" date="2022-03" db="EMBL/GenBank/DDBJ databases">
        <title>Genomic analyses of argali, domestic sheep and their hybrids provide insights into chromosomal evolution, heterosis and genetic basis of agronomic traits.</title>
        <authorList>
            <person name="Li M."/>
        </authorList>
    </citation>
    <scope>NUCLEOTIDE SEQUENCE</scope>
    <source>
        <strain evidence="13">CAU-MHL-2022a</strain>
        <tissue evidence="13">Skin</tissue>
    </source>
</reference>
<evidence type="ECO:0000256" key="2">
    <source>
        <dbReference type="ARBA" id="ARBA00010617"/>
    </source>
</evidence>
<comment type="subcellular location">
    <subcellularLocation>
        <location evidence="1">Endoplasmic reticulum membrane</location>
    </subcellularLocation>
</comment>
<dbReference type="Pfam" id="PF00067">
    <property type="entry name" value="p450"/>
    <property type="match status" value="2"/>
</dbReference>
<dbReference type="PANTHER" id="PTHR24291:SF39">
    <property type="entry name" value="CYTOCHROME P450 4A11-RELATED"/>
    <property type="match status" value="1"/>
</dbReference>
<comment type="cofactor">
    <cofactor evidence="10">
        <name>heme</name>
        <dbReference type="ChEBI" id="CHEBI:30413"/>
    </cofactor>
</comment>
<dbReference type="AlphaFoldDB" id="A0AAD4URN8"/>
<evidence type="ECO:0000256" key="4">
    <source>
        <dbReference type="ARBA" id="ARBA00022723"/>
    </source>
</evidence>
<evidence type="ECO:0000256" key="3">
    <source>
        <dbReference type="ARBA" id="ARBA00022617"/>
    </source>
</evidence>
<dbReference type="CDD" id="cd20678">
    <property type="entry name" value="CYP4B-like"/>
    <property type="match status" value="1"/>
</dbReference>
<keyword evidence="8 11" id="KW-0503">Monooxygenase</keyword>
<evidence type="ECO:0000256" key="6">
    <source>
        <dbReference type="ARBA" id="ARBA00023002"/>
    </source>
</evidence>
<keyword evidence="3 10" id="KW-0349">Heme</keyword>
<name>A0AAD4URN8_OVIAM</name>
<dbReference type="InterPro" id="IPR050196">
    <property type="entry name" value="Cytochrome_P450_Monoox"/>
</dbReference>
<dbReference type="PROSITE" id="PS00086">
    <property type="entry name" value="CYTOCHROME_P450"/>
    <property type="match status" value="1"/>
</dbReference>
<feature type="compositionally biased region" description="Polar residues" evidence="12">
    <location>
        <begin position="290"/>
        <end position="300"/>
    </location>
</feature>
<keyword evidence="4 10" id="KW-0479">Metal-binding</keyword>
<feature type="binding site" description="axial binding residue" evidence="10">
    <location>
        <position position="546"/>
    </location>
    <ligand>
        <name>heme</name>
        <dbReference type="ChEBI" id="CHEBI:30413"/>
    </ligand>
    <ligandPart>
        <name>Fe</name>
        <dbReference type="ChEBI" id="CHEBI:18248"/>
    </ligandPart>
</feature>
<organism evidence="13 14">
    <name type="scientific">Ovis ammon polii</name>
    <dbReference type="NCBI Taxonomy" id="230172"/>
    <lineage>
        <taxon>Eukaryota</taxon>
        <taxon>Metazoa</taxon>
        <taxon>Chordata</taxon>
        <taxon>Craniata</taxon>
        <taxon>Vertebrata</taxon>
        <taxon>Euteleostomi</taxon>
        <taxon>Mammalia</taxon>
        <taxon>Eutheria</taxon>
        <taxon>Laurasiatheria</taxon>
        <taxon>Artiodactyla</taxon>
        <taxon>Ruminantia</taxon>
        <taxon>Pecora</taxon>
        <taxon>Bovidae</taxon>
        <taxon>Caprinae</taxon>
        <taxon>Ovis</taxon>
    </lineage>
</organism>
<evidence type="ECO:0000256" key="7">
    <source>
        <dbReference type="ARBA" id="ARBA00023004"/>
    </source>
</evidence>
<evidence type="ECO:0000256" key="5">
    <source>
        <dbReference type="ARBA" id="ARBA00022824"/>
    </source>
</evidence>
<dbReference type="Gene3D" id="1.10.630.10">
    <property type="entry name" value="Cytochrome P450"/>
    <property type="match status" value="2"/>
</dbReference>
<dbReference type="PANTHER" id="PTHR24291">
    <property type="entry name" value="CYTOCHROME P450 FAMILY 4"/>
    <property type="match status" value="1"/>
</dbReference>
<keyword evidence="5" id="KW-0256">Endoplasmic reticulum</keyword>
<dbReference type="GO" id="GO:0016712">
    <property type="term" value="F:oxidoreductase activity, acting on paired donors, with incorporation or reduction of molecular oxygen, reduced flavin or flavoprotein as one donor, and incorporation of one atom of oxygen"/>
    <property type="evidence" value="ECO:0007669"/>
    <property type="project" value="UniProtKB-ARBA"/>
</dbReference>
<dbReference type="GO" id="GO:0005506">
    <property type="term" value="F:iron ion binding"/>
    <property type="evidence" value="ECO:0007669"/>
    <property type="project" value="InterPro"/>
</dbReference>
<evidence type="ECO:0000256" key="12">
    <source>
        <dbReference type="SAM" id="MobiDB-lite"/>
    </source>
</evidence>
<dbReference type="GO" id="GO:0005789">
    <property type="term" value="C:endoplasmic reticulum membrane"/>
    <property type="evidence" value="ECO:0007669"/>
    <property type="project" value="UniProtKB-SubCell"/>
</dbReference>
<dbReference type="PRINTS" id="PR00385">
    <property type="entry name" value="P450"/>
</dbReference>
<dbReference type="InterPro" id="IPR036396">
    <property type="entry name" value="Cyt_P450_sf"/>
</dbReference>
<dbReference type="InterPro" id="IPR001128">
    <property type="entry name" value="Cyt_P450"/>
</dbReference>
<dbReference type="GO" id="GO:0006629">
    <property type="term" value="P:lipid metabolic process"/>
    <property type="evidence" value="ECO:0007669"/>
    <property type="project" value="UniProtKB-ARBA"/>
</dbReference>
<keyword evidence="9" id="KW-0472">Membrane</keyword>
<evidence type="ECO:0000256" key="1">
    <source>
        <dbReference type="ARBA" id="ARBA00004586"/>
    </source>
</evidence>
<protein>
    <submittedName>
        <fullName evidence="13">Uncharacterized protein</fullName>
    </submittedName>
</protein>
<proteinExistence type="inferred from homology"/>
<accession>A0AAD4URN8</accession>
<dbReference type="InterPro" id="IPR002401">
    <property type="entry name" value="Cyt_P450_E_grp-I"/>
</dbReference>
<dbReference type="GO" id="GO:0020037">
    <property type="term" value="F:heme binding"/>
    <property type="evidence" value="ECO:0007669"/>
    <property type="project" value="InterPro"/>
</dbReference>
<evidence type="ECO:0000256" key="10">
    <source>
        <dbReference type="PIRSR" id="PIRSR602401-1"/>
    </source>
</evidence>
<comment type="caution">
    <text evidence="13">The sequence shown here is derived from an EMBL/GenBank/DDBJ whole genome shotgun (WGS) entry which is preliminary data.</text>
</comment>
<keyword evidence="6 11" id="KW-0560">Oxidoreductase</keyword>
<dbReference type="Proteomes" id="UP001214576">
    <property type="component" value="Unassembled WGS sequence"/>
</dbReference>
<keyword evidence="14" id="KW-1185">Reference proteome</keyword>
<evidence type="ECO:0000313" key="14">
    <source>
        <dbReference type="Proteomes" id="UP001214576"/>
    </source>
</evidence>
<evidence type="ECO:0000313" key="13">
    <source>
        <dbReference type="EMBL" id="KAI4549600.1"/>
    </source>
</evidence>
<evidence type="ECO:0000256" key="8">
    <source>
        <dbReference type="ARBA" id="ARBA00023033"/>
    </source>
</evidence>
<keyword evidence="7 10" id="KW-0408">Iron</keyword>
<gene>
    <name evidence="13" type="ORF">MG293_001930</name>
</gene>
<feature type="region of interest" description="Disordered" evidence="12">
    <location>
        <begin position="282"/>
        <end position="314"/>
    </location>
</feature>
<dbReference type="InterPro" id="IPR017972">
    <property type="entry name" value="Cyt_P450_CS"/>
</dbReference>
<dbReference type="EMBL" id="JAKZEL010000001">
    <property type="protein sequence ID" value="KAI4549600.1"/>
    <property type="molecule type" value="Genomic_DNA"/>
</dbReference>
<evidence type="ECO:0000256" key="11">
    <source>
        <dbReference type="RuleBase" id="RU000461"/>
    </source>
</evidence>
<comment type="similarity">
    <text evidence="2 11">Belongs to the cytochrome P450 family.</text>
</comment>
<dbReference type="SUPFAM" id="SSF48264">
    <property type="entry name" value="Cytochrome P450"/>
    <property type="match status" value="1"/>
</dbReference>
<dbReference type="PRINTS" id="PR00463">
    <property type="entry name" value="EP450I"/>
</dbReference>
<sequence>MLLLCSEVIVFEGGATGKKCEKCERSGTAAVRRYPSSKGPPKVYPPQLINSGGVGLSSAFTFTLPQRSKENELQELLKRVEKFPCAYPRWMWGDNVYLIVYDPDYMKVVLGRSDPKSNDVCRFLAPWIGTGLLLLEGETWFQHRRMLTPAFHHDILKPYLGLMADSVRGMLDKWEEFVSQDSSLEILGDISLMTLDTIMKCAFSHQGSVRNDRNSQSYIQAIKNLNSMLFSRLRNVFYQNDLIYRLTREGHWNHQACQLAHQYTGSSLHGLLPNLHQAHVKGPDLDLSDRAQTPASSSGAGTHLPAAGTGNPELRVSGVEQGVTGVTRLGLRGIWGYGGAAYGPPESSALAGNHCSGTDAVIKERKAHLQKEGELEKVRSRRHLDFLDILLFARMENGSSLSDEDLRAEVDTFMFGGHDTTASGISWILYALASHPEHQQRCREEIQSLLGDGASITWDHLDQMPYTTMCIKEALRLYPPVPAISRELSKPITFPDGRSLPAGIKVALSIYGLHHNPKVFDPSRFALGSNQHSHAFLPFSGGSRNCIGKRFAMNELKVAVALILLRFELSPDPSRVPCLIPEIILKPKNGIHLHLKSLT</sequence>